<dbReference type="Pfam" id="PF22022">
    <property type="entry name" value="Phage_int_M"/>
    <property type="match status" value="1"/>
</dbReference>
<keyword evidence="2" id="KW-0229">DNA integration</keyword>
<dbReference type="CDD" id="cd00801">
    <property type="entry name" value="INT_P4_C"/>
    <property type="match status" value="1"/>
</dbReference>
<dbReference type="GO" id="GO:0006310">
    <property type="term" value="P:DNA recombination"/>
    <property type="evidence" value="ECO:0007669"/>
    <property type="project" value="UniProtKB-KW"/>
</dbReference>
<feature type="domain" description="Integrase DNA-binding" evidence="6">
    <location>
        <begin position="3"/>
        <end position="85"/>
    </location>
</feature>
<dbReference type="RefSeq" id="WP_011152198.1">
    <property type="nucleotide sequence ID" value="NZ_CBCSFK010000001.1"/>
</dbReference>
<dbReference type="AlphaFoldDB" id="A0AAW4H5K9"/>
<gene>
    <name evidence="8" type="ORF">J0J18_02245</name>
</gene>
<protein>
    <submittedName>
        <fullName evidence="8">Site-specific integrase</fullName>
    </submittedName>
</protein>
<evidence type="ECO:0000313" key="8">
    <source>
        <dbReference type="EMBL" id="MBN8120538.1"/>
    </source>
</evidence>
<dbReference type="Gene3D" id="1.10.443.10">
    <property type="entry name" value="Intergrase catalytic core"/>
    <property type="match status" value="1"/>
</dbReference>
<evidence type="ECO:0000256" key="2">
    <source>
        <dbReference type="ARBA" id="ARBA00022908"/>
    </source>
</evidence>
<reference evidence="8" key="1">
    <citation type="submission" date="2021-03" db="EMBL/GenBank/DDBJ databases">
        <title>Study of the foodborne Vibrio vulnificus isolates from China.</title>
        <authorList>
            <person name="Zheng Z."/>
            <person name="Ye L."/>
        </authorList>
    </citation>
    <scope>NUCLEOTIDE SEQUENCE</scope>
    <source>
        <strain evidence="8">Vv1582</strain>
    </source>
</reference>
<evidence type="ECO:0000256" key="4">
    <source>
        <dbReference type="ARBA" id="ARBA00023172"/>
    </source>
</evidence>
<dbReference type="InterPro" id="IPR050808">
    <property type="entry name" value="Phage_Integrase"/>
</dbReference>
<keyword evidence="4" id="KW-0233">DNA recombination</keyword>
<evidence type="ECO:0000259" key="7">
    <source>
        <dbReference type="Pfam" id="PF22022"/>
    </source>
</evidence>
<name>A0AAW4H5K9_VIBVL</name>
<dbReference type="InterPro" id="IPR025166">
    <property type="entry name" value="Integrase_DNA_bind_dom"/>
</dbReference>
<dbReference type="PANTHER" id="PTHR30629">
    <property type="entry name" value="PROPHAGE INTEGRASE"/>
    <property type="match status" value="1"/>
</dbReference>
<evidence type="ECO:0000256" key="3">
    <source>
        <dbReference type="ARBA" id="ARBA00023125"/>
    </source>
</evidence>
<evidence type="ECO:0000256" key="1">
    <source>
        <dbReference type="ARBA" id="ARBA00008857"/>
    </source>
</evidence>
<dbReference type="GO" id="GO:0003677">
    <property type="term" value="F:DNA binding"/>
    <property type="evidence" value="ECO:0007669"/>
    <property type="project" value="UniProtKB-KW"/>
</dbReference>
<dbReference type="Pfam" id="PF00589">
    <property type="entry name" value="Phage_integrase"/>
    <property type="match status" value="1"/>
</dbReference>
<comment type="similarity">
    <text evidence="1">Belongs to the 'phage' integrase family.</text>
</comment>
<dbReference type="Gene3D" id="3.30.160.390">
    <property type="entry name" value="Integrase, DNA-binding domain"/>
    <property type="match status" value="1"/>
</dbReference>
<dbReference type="Gene3D" id="1.10.150.130">
    <property type="match status" value="1"/>
</dbReference>
<sequence>MKLTDAWLRAHAGKPYSGKAEITYKNGLGVRISPKGKITWIYRALFKGKPIKMKIGEYPLMKIKEATEERDRFFELIQQGVDPRNKSILILNSNAPVTVSQVVEHYIENQLMLKNKQWQSVAAMLRNSVVPHVGDYALSKIELTDFVEMFNRERKRVGEKHSARLLYRMKTIMNYAVRNGFLKYNVIAPLRSEDVGEKSKPRKVKLVELEIGALWTKIHTLPYHLSMINFLALNMIFASRTIELRLAKKSDIDWERNLWIVPEENNKIRGRGGNEIVRPIPKLAEKILRKQIAMFPEAEYLFPRYYIYKDVPFDKKTPYRPSVVLAQAMEDEGFTSTRNHDMRRTARNAWEMMRFPYHVSESMLGHKIHRGTQAHYLDYAYIEEQRECYERWCDYILEMAELYESKSKSVVMMGSKRKVVNE</sequence>
<organism evidence="8 9">
    <name type="scientific">Vibrio vulnificus</name>
    <dbReference type="NCBI Taxonomy" id="672"/>
    <lineage>
        <taxon>Bacteria</taxon>
        <taxon>Pseudomonadati</taxon>
        <taxon>Pseudomonadota</taxon>
        <taxon>Gammaproteobacteria</taxon>
        <taxon>Vibrionales</taxon>
        <taxon>Vibrionaceae</taxon>
        <taxon>Vibrio</taxon>
    </lineage>
</organism>
<evidence type="ECO:0000259" key="6">
    <source>
        <dbReference type="Pfam" id="PF13356"/>
    </source>
</evidence>
<dbReference type="InterPro" id="IPR053876">
    <property type="entry name" value="Phage_int_M"/>
</dbReference>
<feature type="domain" description="Tyr recombinase" evidence="5">
    <location>
        <begin position="227"/>
        <end position="378"/>
    </location>
</feature>
<dbReference type="InterPro" id="IPR038488">
    <property type="entry name" value="Integrase_DNA-bd_sf"/>
</dbReference>
<dbReference type="Proteomes" id="UP000664056">
    <property type="component" value="Unassembled WGS sequence"/>
</dbReference>
<feature type="domain" description="Phage integrase central" evidence="7">
    <location>
        <begin position="101"/>
        <end position="192"/>
    </location>
</feature>
<dbReference type="SUPFAM" id="SSF56349">
    <property type="entry name" value="DNA breaking-rejoining enzymes"/>
    <property type="match status" value="1"/>
</dbReference>
<accession>A0AAW4H5K9</accession>
<dbReference type="InterPro" id="IPR013762">
    <property type="entry name" value="Integrase-like_cat_sf"/>
</dbReference>
<dbReference type="InterPro" id="IPR011010">
    <property type="entry name" value="DNA_brk_join_enz"/>
</dbReference>
<dbReference type="GO" id="GO:0015074">
    <property type="term" value="P:DNA integration"/>
    <property type="evidence" value="ECO:0007669"/>
    <property type="project" value="UniProtKB-KW"/>
</dbReference>
<comment type="caution">
    <text evidence="8">The sequence shown here is derived from an EMBL/GenBank/DDBJ whole genome shotgun (WGS) entry which is preliminary data.</text>
</comment>
<dbReference type="Pfam" id="PF13356">
    <property type="entry name" value="Arm-DNA-bind_3"/>
    <property type="match status" value="1"/>
</dbReference>
<evidence type="ECO:0000313" key="9">
    <source>
        <dbReference type="Proteomes" id="UP000664056"/>
    </source>
</evidence>
<dbReference type="PANTHER" id="PTHR30629:SF2">
    <property type="entry name" value="PROPHAGE INTEGRASE INTS-RELATED"/>
    <property type="match status" value="1"/>
</dbReference>
<evidence type="ECO:0000259" key="5">
    <source>
        <dbReference type="Pfam" id="PF00589"/>
    </source>
</evidence>
<dbReference type="InterPro" id="IPR002104">
    <property type="entry name" value="Integrase_catalytic"/>
</dbReference>
<dbReference type="InterPro" id="IPR010998">
    <property type="entry name" value="Integrase_recombinase_N"/>
</dbReference>
<dbReference type="EMBL" id="JAFKOQ010000001">
    <property type="protein sequence ID" value="MBN8120538.1"/>
    <property type="molecule type" value="Genomic_DNA"/>
</dbReference>
<proteinExistence type="inferred from homology"/>
<keyword evidence="3" id="KW-0238">DNA-binding</keyword>